<gene>
    <name evidence="3" type="ORF">PVK06_022037</name>
</gene>
<evidence type="ECO:0000259" key="1">
    <source>
        <dbReference type="Pfam" id="PF16711"/>
    </source>
</evidence>
<dbReference type="Pfam" id="PF16712">
    <property type="entry name" value="SCAB_CC"/>
    <property type="match status" value="1"/>
</dbReference>
<name>A0ABR0P762_GOSAR</name>
<dbReference type="EMBL" id="JARKNE010000007">
    <property type="protein sequence ID" value="KAK5817114.1"/>
    <property type="molecule type" value="Genomic_DNA"/>
</dbReference>
<accession>A0ABR0P762</accession>
<dbReference type="Pfam" id="PF16711">
    <property type="entry name" value="SCAB-ABD"/>
    <property type="match status" value="1"/>
</dbReference>
<keyword evidence="4" id="KW-1185">Reference proteome</keyword>
<dbReference type="Proteomes" id="UP001358586">
    <property type="component" value="Chromosome 7"/>
</dbReference>
<dbReference type="PANTHER" id="PTHR31172:SF3">
    <property type="entry name" value="STOMATAL CLOSURE-RELATED ACTIN-BINDING PROTEIN 1"/>
    <property type="match status" value="1"/>
</dbReference>
<organism evidence="3 4">
    <name type="scientific">Gossypium arboreum</name>
    <name type="common">Tree cotton</name>
    <name type="synonym">Gossypium nanking</name>
    <dbReference type="NCBI Taxonomy" id="29729"/>
    <lineage>
        <taxon>Eukaryota</taxon>
        <taxon>Viridiplantae</taxon>
        <taxon>Streptophyta</taxon>
        <taxon>Embryophyta</taxon>
        <taxon>Tracheophyta</taxon>
        <taxon>Spermatophyta</taxon>
        <taxon>Magnoliopsida</taxon>
        <taxon>eudicotyledons</taxon>
        <taxon>Gunneridae</taxon>
        <taxon>Pentapetalae</taxon>
        <taxon>rosids</taxon>
        <taxon>malvids</taxon>
        <taxon>Malvales</taxon>
        <taxon>Malvaceae</taxon>
        <taxon>Malvoideae</taxon>
        <taxon>Gossypium</taxon>
    </lineage>
</organism>
<evidence type="ECO:0000313" key="3">
    <source>
        <dbReference type="EMBL" id="KAK5817114.1"/>
    </source>
</evidence>
<dbReference type="PANTHER" id="PTHR31172">
    <property type="entry name" value="STOMATAL CLOSURE-RELATED ACTIN-BINDING PROTEIN 1"/>
    <property type="match status" value="1"/>
</dbReference>
<feature type="domain" description="Stomatal closure-related actin-binding protein coiled-coil" evidence="2">
    <location>
        <begin position="111"/>
        <end position="143"/>
    </location>
</feature>
<reference evidence="3 4" key="1">
    <citation type="submission" date="2023-03" db="EMBL/GenBank/DDBJ databases">
        <title>WGS of Gossypium arboreum.</title>
        <authorList>
            <person name="Yu D."/>
        </authorList>
    </citation>
    <scope>NUCLEOTIDE SEQUENCE [LARGE SCALE GENOMIC DNA]</scope>
    <source>
        <tissue evidence="3">Leaf</tissue>
    </source>
</reference>
<proteinExistence type="predicted"/>
<evidence type="ECO:0000313" key="4">
    <source>
        <dbReference type="Proteomes" id="UP001358586"/>
    </source>
</evidence>
<sequence>MKWKNFALDPLEEEQATFSATNVHAKVWDKRSSFKTMTRSFSQYKIGTNNYMASVKGDLKVLSMKEIVARKTTLLLDQQNRLSIHDLTNKFEKGLTTAAKLSEEARIRKAAPLGKHVYLKKLRDVLESLKGRVVGRNKDDVEEVS</sequence>
<evidence type="ECO:0000259" key="2">
    <source>
        <dbReference type="Pfam" id="PF16712"/>
    </source>
</evidence>
<comment type="caution">
    <text evidence="3">The sequence shown here is derived from an EMBL/GenBank/DDBJ whole genome shotgun (WGS) entry which is preliminary data.</text>
</comment>
<dbReference type="InterPro" id="IPR032009">
    <property type="entry name" value="SCAB_CC"/>
</dbReference>
<dbReference type="Gene3D" id="1.20.5.440">
    <property type="entry name" value="ATP synthase delta/epsilon subunit, C-terminal domain"/>
    <property type="match status" value="1"/>
</dbReference>
<protein>
    <submittedName>
        <fullName evidence="3">Uncharacterized protein</fullName>
    </submittedName>
</protein>
<dbReference type="InterPro" id="IPR032012">
    <property type="entry name" value="SCAB-ABD"/>
</dbReference>
<dbReference type="InterPro" id="IPR039640">
    <property type="entry name" value="SCAB"/>
</dbReference>
<feature type="domain" description="Stomatal closure-related actin-binding protein actin-binding" evidence="1">
    <location>
        <begin position="64"/>
        <end position="106"/>
    </location>
</feature>